<name>A0A5S4FGJ2_9ACTN</name>
<dbReference type="InterPro" id="IPR006059">
    <property type="entry name" value="SBP"/>
</dbReference>
<accession>A0A5S4FGJ2</accession>
<dbReference type="PANTHER" id="PTHR43649">
    <property type="entry name" value="ARABINOSE-BINDING PROTEIN-RELATED"/>
    <property type="match status" value="1"/>
</dbReference>
<sequence>MRFPSRPAVIAATAVLILTSCGTGTDSGSGSITLTIAANSIQGGKNSESATWIKQWVIPEFEKTHQNVKVLFQPSGVDDEQYKTKIALDLKSKAGADVIDVDGIWVGEFAQAGYIKPLTDVGGPAVDQWEGWSQIPQAVQGLGIFDGKKYGLPQGTDGRVLFYNKTLFKKAGLPDTWEPTSWQDIIDAGNKLKTAGVPVPIQINAGTAMGEATTMQGVLPLLAGAGSEIYADGKWTGASQAVKDVLGFYQQIYGGSGLGDPKLQQEAKGRDKSFAQFAQGKIGILAESDYFWRSVVEPNAGVAPMKDRDQVVGYTRIPAKEPGGGIRGQDHVSMSGGAVRVLNPFSKNPKLAWELLAFMHSAAATKSQLAGQVRISSRTDVNSEVLTADPMLKYIADEVLPTTAYRPGLAVYPQVSTALQEATAAVVSGTSADEAASAYQAKLEGLVGGAANIGG</sequence>
<dbReference type="PANTHER" id="PTHR43649:SF14">
    <property type="entry name" value="BLR3389 PROTEIN"/>
    <property type="match status" value="1"/>
</dbReference>
<dbReference type="Gene3D" id="3.40.190.10">
    <property type="entry name" value="Periplasmic binding protein-like II"/>
    <property type="match status" value="2"/>
</dbReference>
<organism evidence="1 2">
    <name type="scientific">Nonomuraea turkmeniaca</name>
    <dbReference type="NCBI Taxonomy" id="103838"/>
    <lineage>
        <taxon>Bacteria</taxon>
        <taxon>Bacillati</taxon>
        <taxon>Actinomycetota</taxon>
        <taxon>Actinomycetes</taxon>
        <taxon>Streptosporangiales</taxon>
        <taxon>Streptosporangiaceae</taxon>
        <taxon>Nonomuraea</taxon>
    </lineage>
</organism>
<dbReference type="AlphaFoldDB" id="A0A5S4FGJ2"/>
<dbReference type="SUPFAM" id="SSF53850">
    <property type="entry name" value="Periplasmic binding protein-like II"/>
    <property type="match status" value="1"/>
</dbReference>
<dbReference type="OrthoDB" id="3495561at2"/>
<evidence type="ECO:0000313" key="1">
    <source>
        <dbReference type="EMBL" id="TMR08086.1"/>
    </source>
</evidence>
<dbReference type="Proteomes" id="UP000309128">
    <property type="component" value="Unassembled WGS sequence"/>
</dbReference>
<proteinExistence type="predicted"/>
<dbReference type="Pfam" id="PF01547">
    <property type="entry name" value="SBP_bac_1"/>
    <property type="match status" value="1"/>
</dbReference>
<comment type="caution">
    <text evidence="1">The sequence shown here is derived from an EMBL/GenBank/DDBJ whole genome shotgun (WGS) entry which is preliminary data.</text>
</comment>
<dbReference type="EMBL" id="VCKY01000321">
    <property type="protein sequence ID" value="TMR08086.1"/>
    <property type="molecule type" value="Genomic_DNA"/>
</dbReference>
<dbReference type="PROSITE" id="PS51257">
    <property type="entry name" value="PROKAR_LIPOPROTEIN"/>
    <property type="match status" value="1"/>
</dbReference>
<evidence type="ECO:0000313" key="2">
    <source>
        <dbReference type="Proteomes" id="UP000309128"/>
    </source>
</evidence>
<keyword evidence="2" id="KW-1185">Reference proteome</keyword>
<protein>
    <submittedName>
        <fullName evidence="1">Extracellular solute-binding protein</fullName>
    </submittedName>
</protein>
<gene>
    <name evidence="1" type="ORF">ETD86_49305</name>
</gene>
<dbReference type="InterPro" id="IPR050490">
    <property type="entry name" value="Bact_solute-bd_prot1"/>
</dbReference>
<reference evidence="1 2" key="1">
    <citation type="submission" date="2019-05" db="EMBL/GenBank/DDBJ databases">
        <title>Draft genome sequence of Nonomuraea turkmeniaca DSM 43926.</title>
        <authorList>
            <person name="Saricaoglu S."/>
            <person name="Isik K."/>
        </authorList>
    </citation>
    <scope>NUCLEOTIDE SEQUENCE [LARGE SCALE GENOMIC DNA]</scope>
    <source>
        <strain evidence="1 2">DSM 43926</strain>
    </source>
</reference>
<dbReference type="RefSeq" id="WP_138673522.1">
    <property type="nucleotide sequence ID" value="NZ_VCKY01000321.1"/>
</dbReference>